<dbReference type="PROSITE" id="PS00211">
    <property type="entry name" value="ABC_TRANSPORTER_1"/>
    <property type="match status" value="1"/>
</dbReference>
<evidence type="ECO:0000259" key="11">
    <source>
        <dbReference type="PROSITE" id="PS50893"/>
    </source>
</evidence>
<dbReference type="Pfam" id="PF00005">
    <property type="entry name" value="ABC_tran"/>
    <property type="match status" value="2"/>
</dbReference>
<evidence type="ECO:0000256" key="3">
    <source>
        <dbReference type="ARBA" id="ARBA00022448"/>
    </source>
</evidence>
<keyword evidence="6" id="KW-0677">Repeat</keyword>
<evidence type="ECO:0000313" key="12">
    <source>
        <dbReference type="EMBL" id="AUR52975.1"/>
    </source>
</evidence>
<keyword evidence="5" id="KW-0762">Sugar transport</keyword>
<comment type="subcellular location">
    <subcellularLocation>
        <location evidence="2">Cell inner membrane</location>
    </subcellularLocation>
    <subcellularLocation>
        <location evidence="1">Cell membrane</location>
        <topology evidence="1">Peripheral membrane protein</topology>
    </subcellularLocation>
</comment>
<dbReference type="GO" id="GO:0005524">
    <property type="term" value="F:ATP binding"/>
    <property type="evidence" value="ECO:0007669"/>
    <property type="project" value="UniProtKB-KW"/>
</dbReference>
<evidence type="ECO:0000256" key="9">
    <source>
        <dbReference type="ARBA" id="ARBA00022967"/>
    </source>
</evidence>
<dbReference type="Proteomes" id="UP000236655">
    <property type="component" value="Chromosome"/>
</dbReference>
<dbReference type="PANTHER" id="PTHR43790">
    <property type="entry name" value="CARBOHYDRATE TRANSPORT ATP-BINDING PROTEIN MG119-RELATED"/>
    <property type="match status" value="1"/>
</dbReference>
<feature type="domain" description="ABC transporter" evidence="11">
    <location>
        <begin position="3"/>
        <end position="239"/>
    </location>
</feature>
<keyword evidence="10" id="KW-0472">Membrane</keyword>
<dbReference type="CDD" id="cd03216">
    <property type="entry name" value="ABC_Carb_Monos_I"/>
    <property type="match status" value="1"/>
</dbReference>
<name>A0A2I7N9R9_9NEIS</name>
<dbReference type="InterPro" id="IPR003593">
    <property type="entry name" value="AAA+_ATPase"/>
</dbReference>
<protein>
    <submittedName>
        <fullName evidence="12">D-xylose ABC transporter ATP-binding protein</fullName>
    </submittedName>
</protein>
<dbReference type="CDD" id="cd03215">
    <property type="entry name" value="ABC_Carb_Monos_II"/>
    <property type="match status" value="1"/>
</dbReference>
<evidence type="ECO:0000256" key="8">
    <source>
        <dbReference type="ARBA" id="ARBA00022840"/>
    </source>
</evidence>
<keyword evidence="9" id="KW-1278">Translocase</keyword>
<evidence type="ECO:0000256" key="6">
    <source>
        <dbReference type="ARBA" id="ARBA00022737"/>
    </source>
</evidence>
<dbReference type="KEGG" id="nba:CUN60_11955"/>
<dbReference type="InterPro" id="IPR050107">
    <property type="entry name" value="ABC_carbohydrate_import_ATPase"/>
</dbReference>
<keyword evidence="7" id="KW-0547">Nucleotide-binding</keyword>
<dbReference type="Gene3D" id="3.40.50.300">
    <property type="entry name" value="P-loop containing nucleotide triphosphate hydrolases"/>
    <property type="match status" value="2"/>
</dbReference>
<evidence type="ECO:0000256" key="10">
    <source>
        <dbReference type="ARBA" id="ARBA00023136"/>
    </source>
</evidence>
<sequence>MKIQLNNIHKKFASNVVLNGVNFELLDGEIHALMGENGAGKSTLMNILTGMFSADDGTIFIDGKAMQFTNSQQAEAYGITFIRQELNVWQNLTVLENLFLGKEIRNRIGLLDNQQMKKLANAKLAEIGIQLELDKLVSNCSIGEQQMIEVVKALMTNAKVLIMDEPTSALTEREANVLFQVMQRLKQNGVGMVYISHRMEEIFTHCDRITVMRDGVSVSTSPIADTSFNQVVKEMVGRELSERFPVRDAYIGDEILEVRGLTGAKFKDISFTLKRGEILGFAGLMGAGRSEIMRAIFGLDPLISGTIKINGQELKINSPNDAIKKGIGFITENRRDEGVILGFSIRDNIAINNMQNYVRSGLIDSKAEDKFILELTDKLLIKMASVNLNVGSLSGGNQQKVVIAKWLGNKPQILIMDEPTRGIDVNAKREIYQLMNELSKTGVAIIMVSSELPEIIGMSDRVAVIHEGTLAGILGRENLTQEKIISLAAGEANAYT</sequence>
<keyword evidence="3" id="KW-0813">Transport</keyword>
<dbReference type="OrthoDB" id="8573945at2"/>
<dbReference type="SUPFAM" id="SSF52540">
    <property type="entry name" value="P-loop containing nucleoside triphosphate hydrolases"/>
    <property type="match status" value="2"/>
</dbReference>
<dbReference type="PANTHER" id="PTHR43790:SF3">
    <property type="entry name" value="D-ALLOSE IMPORT ATP-BINDING PROTEIN ALSA-RELATED"/>
    <property type="match status" value="1"/>
</dbReference>
<dbReference type="EMBL" id="CP024847">
    <property type="protein sequence ID" value="AUR52975.1"/>
    <property type="molecule type" value="Genomic_DNA"/>
</dbReference>
<dbReference type="GO" id="GO:0005886">
    <property type="term" value="C:plasma membrane"/>
    <property type="evidence" value="ECO:0007669"/>
    <property type="project" value="UniProtKB-SubCell"/>
</dbReference>
<reference evidence="13" key="1">
    <citation type="submission" date="2017-11" db="EMBL/GenBank/DDBJ databases">
        <authorList>
            <person name="Chan K.G."/>
            <person name="Lee L.S."/>
        </authorList>
    </citation>
    <scope>NUCLEOTIDE SEQUENCE [LARGE SCALE GENOMIC DNA]</scope>
    <source>
        <strain evidence="13">DSM 100970</strain>
    </source>
</reference>
<keyword evidence="13" id="KW-1185">Reference proteome</keyword>
<evidence type="ECO:0000256" key="5">
    <source>
        <dbReference type="ARBA" id="ARBA00022597"/>
    </source>
</evidence>
<dbReference type="AlphaFoldDB" id="A0A2I7N9R9"/>
<dbReference type="InterPro" id="IPR003439">
    <property type="entry name" value="ABC_transporter-like_ATP-bd"/>
</dbReference>
<dbReference type="RefSeq" id="WP_102952261.1">
    <property type="nucleotide sequence ID" value="NZ_CP024847.1"/>
</dbReference>
<dbReference type="FunFam" id="3.40.50.300:FF:000127">
    <property type="entry name" value="Ribose import ATP-binding protein RbsA"/>
    <property type="match status" value="1"/>
</dbReference>
<dbReference type="InterPro" id="IPR017871">
    <property type="entry name" value="ABC_transporter-like_CS"/>
</dbReference>
<keyword evidence="8 12" id="KW-0067">ATP-binding</keyword>
<dbReference type="PROSITE" id="PS50893">
    <property type="entry name" value="ABC_TRANSPORTER_2"/>
    <property type="match status" value="2"/>
</dbReference>
<evidence type="ECO:0000256" key="7">
    <source>
        <dbReference type="ARBA" id="ARBA00022741"/>
    </source>
</evidence>
<dbReference type="FunFam" id="3.40.50.300:FF:000126">
    <property type="entry name" value="Galactose/methyl galactoside import ATP-binding protein MglA"/>
    <property type="match status" value="1"/>
</dbReference>
<evidence type="ECO:0000313" key="13">
    <source>
        <dbReference type="Proteomes" id="UP000236655"/>
    </source>
</evidence>
<gene>
    <name evidence="12" type="ORF">CUN60_11955</name>
</gene>
<feature type="domain" description="ABC transporter" evidence="11">
    <location>
        <begin position="246"/>
        <end position="492"/>
    </location>
</feature>
<keyword evidence="4" id="KW-1003">Cell membrane</keyword>
<evidence type="ECO:0000256" key="2">
    <source>
        <dbReference type="ARBA" id="ARBA00004533"/>
    </source>
</evidence>
<dbReference type="GO" id="GO:0016887">
    <property type="term" value="F:ATP hydrolysis activity"/>
    <property type="evidence" value="ECO:0007669"/>
    <property type="project" value="InterPro"/>
</dbReference>
<evidence type="ECO:0000256" key="1">
    <source>
        <dbReference type="ARBA" id="ARBA00004202"/>
    </source>
</evidence>
<dbReference type="SMART" id="SM00382">
    <property type="entry name" value="AAA"/>
    <property type="match status" value="2"/>
</dbReference>
<organism evidence="12 13">
    <name type="scientific">Aquella oligotrophica</name>
    <dbReference type="NCBI Taxonomy" id="2067065"/>
    <lineage>
        <taxon>Bacteria</taxon>
        <taxon>Pseudomonadati</taxon>
        <taxon>Pseudomonadota</taxon>
        <taxon>Betaproteobacteria</taxon>
        <taxon>Neisseriales</taxon>
        <taxon>Neisseriaceae</taxon>
        <taxon>Aquella</taxon>
    </lineage>
</organism>
<evidence type="ECO:0000256" key="4">
    <source>
        <dbReference type="ARBA" id="ARBA00022475"/>
    </source>
</evidence>
<proteinExistence type="predicted"/>
<accession>A0A2I7N9R9</accession>
<dbReference type="InterPro" id="IPR027417">
    <property type="entry name" value="P-loop_NTPase"/>
</dbReference>
<dbReference type="GO" id="GO:0015749">
    <property type="term" value="P:monosaccharide transmembrane transport"/>
    <property type="evidence" value="ECO:0007669"/>
    <property type="project" value="UniProtKB-ARBA"/>
</dbReference>